<dbReference type="AlphaFoldDB" id="A0A0K2TFR3"/>
<feature type="transmembrane region" description="Helical" evidence="1">
    <location>
        <begin position="154"/>
        <end position="173"/>
    </location>
</feature>
<keyword evidence="1" id="KW-0472">Membrane</keyword>
<keyword evidence="1" id="KW-0812">Transmembrane</keyword>
<accession>A0A0K2TFR3</accession>
<protein>
    <submittedName>
        <fullName evidence="2">Uncharacterized protein</fullName>
    </submittedName>
</protein>
<dbReference type="EMBL" id="HACA01007483">
    <property type="protein sequence ID" value="CDW24844.1"/>
    <property type="molecule type" value="Transcribed_RNA"/>
</dbReference>
<proteinExistence type="predicted"/>
<reference evidence="2" key="1">
    <citation type="submission" date="2014-05" db="EMBL/GenBank/DDBJ databases">
        <authorList>
            <person name="Chronopoulou M."/>
        </authorList>
    </citation>
    <scope>NUCLEOTIDE SEQUENCE</scope>
    <source>
        <tissue evidence="2">Whole organism</tissue>
    </source>
</reference>
<organism evidence="2">
    <name type="scientific">Lepeophtheirus salmonis</name>
    <name type="common">Salmon louse</name>
    <name type="synonym">Caligus salmonis</name>
    <dbReference type="NCBI Taxonomy" id="72036"/>
    <lineage>
        <taxon>Eukaryota</taxon>
        <taxon>Metazoa</taxon>
        <taxon>Ecdysozoa</taxon>
        <taxon>Arthropoda</taxon>
        <taxon>Crustacea</taxon>
        <taxon>Multicrustacea</taxon>
        <taxon>Hexanauplia</taxon>
        <taxon>Copepoda</taxon>
        <taxon>Siphonostomatoida</taxon>
        <taxon>Caligidae</taxon>
        <taxon>Lepeophtheirus</taxon>
    </lineage>
</organism>
<evidence type="ECO:0000313" key="2">
    <source>
        <dbReference type="EMBL" id="CDW24844.1"/>
    </source>
</evidence>
<keyword evidence="1" id="KW-1133">Transmembrane helix</keyword>
<sequence length="185" mass="20931">MFDITPETISIELQDETIEKNHSGIPQSPLSVNPSSMKSVRFSDIELFDKDIMVQSNSNHIAQYDDDGAINMKFDFTKSKYDRFISMISSVLPLSKNPEIEIEDTLSLEDLTSYLHPGAQEYINEDLGGINRSILEKTPRWYILPDKTSTPDKIFTGVLIISTAIAIIILFVYQNFGPGLLKRTH</sequence>
<dbReference type="OrthoDB" id="10601684at2759"/>
<evidence type="ECO:0000256" key="1">
    <source>
        <dbReference type="SAM" id="Phobius"/>
    </source>
</evidence>
<name>A0A0K2TFR3_LEPSM</name>